<evidence type="ECO:0000313" key="2">
    <source>
        <dbReference type="Proteomes" id="UP000027195"/>
    </source>
</evidence>
<dbReference type="EMBL" id="KL198058">
    <property type="protein sequence ID" value="KDQ11426.1"/>
    <property type="molecule type" value="Genomic_DNA"/>
</dbReference>
<proteinExistence type="predicted"/>
<gene>
    <name evidence="1" type="ORF">BOTBODRAFT_114425</name>
</gene>
<organism evidence="1 2">
    <name type="scientific">Botryobasidium botryosum (strain FD-172 SS1)</name>
    <dbReference type="NCBI Taxonomy" id="930990"/>
    <lineage>
        <taxon>Eukaryota</taxon>
        <taxon>Fungi</taxon>
        <taxon>Dikarya</taxon>
        <taxon>Basidiomycota</taxon>
        <taxon>Agaricomycotina</taxon>
        <taxon>Agaricomycetes</taxon>
        <taxon>Cantharellales</taxon>
        <taxon>Botryobasidiaceae</taxon>
        <taxon>Botryobasidium</taxon>
    </lineage>
</organism>
<dbReference type="HOGENOM" id="CLU_109650_0_0_1"/>
<accession>A0A067MIP4</accession>
<dbReference type="Proteomes" id="UP000027195">
    <property type="component" value="Unassembled WGS sequence"/>
</dbReference>
<dbReference type="PANTHER" id="PTHR33096">
    <property type="entry name" value="CXC2 DOMAIN-CONTAINING PROTEIN"/>
    <property type="match status" value="1"/>
</dbReference>
<dbReference type="AlphaFoldDB" id="A0A067MIP4"/>
<evidence type="ECO:0008006" key="3">
    <source>
        <dbReference type="Google" id="ProtNLM"/>
    </source>
</evidence>
<dbReference type="STRING" id="930990.A0A067MIP4"/>
<sequence>QSFVRTLDDLHGVTHTANLVHQFSSAFDIFIHILRVIDRRIACCLKRDDSDWRLKNACPCCSYKVRSILSISYPSASLFTFRNSAKYPLAITRKLLDILGHNLGIGYDIGCAFCATLRRTCLAHDVQSKNLRYFCGVFHGFAHNRLCQLQHLARNIEGCGYEDFETCERVFSASNHLAPLTRYASPYHRKEAIDAHFRLWDSEKYRNLGTQTSGLFHGQY</sequence>
<reference evidence="2" key="1">
    <citation type="journal article" date="2014" name="Proc. Natl. Acad. Sci. U.S.A.">
        <title>Extensive sampling of basidiomycete genomes demonstrates inadequacy of the white-rot/brown-rot paradigm for wood decay fungi.</title>
        <authorList>
            <person name="Riley R."/>
            <person name="Salamov A.A."/>
            <person name="Brown D.W."/>
            <person name="Nagy L.G."/>
            <person name="Floudas D."/>
            <person name="Held B.W."/>
            <person name="Levasseur A."/>
            <person name="Lombard V."/>
            <person name="Morin E."/>
            <person name="Otillar R."/>
            <person name="Lindquist E.A."/>
            <person name="Sun H."/>
            <person name="LaButti K.M."/>
            <person name="Schmutz J."/>
            <person name="Jabbour D."/>
            <person name="Luo H."/>
            <person name="Baker S.E."/>
            <person name="Pisabarro A.G."/>
            <person name="Walton J.D."/>
            <person name="Blanchette R.A."/>
            <person name="Henrissat B."/>
            <person name="Martin F."/>
            <person name="Cullen D."/>
            <person name="Hibbett D.S."/>
            <person name="Grigoriev I.V."/>
        </authorList>
    </citation>
    <scope>NUCLEOTIDE SEQUENCE [LARGE SCALE GENOMIC DNA]</scope>
    <source>
        <strain evidence="2">FD-172 SS1</strain>
    </source>
</reference>
<dbReference type="InterPro" id="IPR040521">
    <property type="entry name" value="KDZ"/>
</dbReference>
<dbReference type="Pfam" id="PF18758">
    <property type="entry name" value="KDZ"/>
    <property type="match status" value="1"/>
</dbReference>
<feature type="non-terminal residue" evidence="1">
    <location>
        <position position="1"/>
    </location>
</feature>
<evidence type="ECO:0000313" key="1">
    <source>
        <dbReference type="EMBL" id="KDQ11426.1"/>
    </source>
</evidence>
<dbReference type="OrthoDB" id="3251205at2759"/>
<name>A0A067MIP4_BOTB1</name>
<dbReference type="InParanoid" id="A0A067MIP4"/>
<dbReference type="PANTHER" id="PTHR33096:SF1">
    <property type="entry name" value="CXC1-LIKE CYSTEINE CLUSTER ASSOCIATED WITH KDZ TRANSPOSASES DOMAIN-CONTAINING PROTEIN"/>
    <property type="match status" value="1"/>
</dbReference>
<protein>
    <recommendedName>
        <fullName evidence="3">CxC2-like cysteine cluster KDZ transposase-associated domain-containing protein</fullName>
    </recommendedName>
</protein>
<keyword evidence="2" id="KW-1185">Reference proteome</keyword>